<evidence type="ECO:0000313" key="1">
    <source>
        <dbReference type="EMBL" id="CAD6541185.1"/>
    </source>
</evidence>
<name>A0ABM8NSF2_9BURK</name>
<sequence>MNTVQTELTGDAAHPWLYQPLGLATLLRAATAGNDLTPLGEGLLDHARQHDDPYALLDLSLVLQLKYEKTAALAVQQQALQITRRYRLKNAQAAQAPVRVLVLKAPGDLMANTPFECLVENADLQIEVLYVDSNSPANTALPPHDVVFVAACASDETADVLAQIASLTGETGCRVLNRSEHVAKTTRDAAYALLGAVPGICMARTVRLSRERVNQAASGTFDLSEVLGTHYPFIIRPRGSHAGQGLAKVSGAEDLARYLAGSDAGEYYMAPFIDYSSTDGLFRKYRIVIVDGKPFVCHMGISKDWMVHYPYAEMLAHAERREEEAQIMATFDNDFAVRHHHAFRSITELTGLDYVGFDCAETSDGRLLIFEIATGMVIHDMDDTDIFPYKFPQVRRVADAFHHMLRSAAASANTIQLMASEAQ</sequence>
<gene>
    <name evidence="1" type="ORF">LMG28140_03647</name>
</gene>
<evidence type="ECO:0008006" key="3">
    <source>
        <dbReference type="Google" id="ProtNLM"/>
    </source>
</evidence>
<keyword evidence="2" id="KW-1185">Reference proteome</keyword>
<reference evidence="1 2" key="1">
    <citation type="submission" date="2020-10" db="EMBL/GenBank/DDBJ databases">
        <authorList>
            <person name="Peeters C."/>
        </authorList>
    </citation>
    <scope>NUCLEOTIDE SEQUENCE [LARGE SCALE GENOMIC DNA]</scope>
    <source>
        <strain evidence="1 2">LMG 28140</strain>
    </source>
</reference>
<dbReference type="Proteomes" id="UP000598032">
    <property type="component" value="Unassembled WGS sequence"/>
</dbReference>
<comment type="caution">
    <text evidence="1">The sequence shown here is derived from an EMBL/GenBank/DDBJ whole genome shotgun (WGS) entry which is preliminary data.</text>
</comment>
<organism evidence="1 2">
    <name type="scientific">Paraburkholderia metrosideri</name>
    <dbReference type="NCBI Taxonomy" id="580937"/>
    <lineage>
        <taxon>Bacteria</taxon>
        <taxon>Pseudomonadati</taxon>
        <taxon>Pseudomonadota</taxon>
        <taxon>Betaproteobacteria</taxon>
        <taxon>Burkholderiales</taxon>
        <taxon>Burkholderiaceae</taxon>
        <taxon>Paraburkholderia</taxon>
    </lineage>
</organism>
<evidence type="ECO:0000313" key="2">
    <source>
        <dbReference type="Proteomes" id="UP000598032"/>
    </source>
</evidence>
<dbReference type="EMBL" id="CAJHCP010000007">
    <property type="protein sequence ID" value="CAD6541185.1"/>
    <property type="molecule type" value="Genomic_DNA"/>
</dbReference>
<protein>
    <recommendedName>
        <fullName evidence="3">ATP-grasp domain-containing protein</fullName>
    </recommendedName>
</protein>
<proteinExistence type="predicted"/>
<accession>A0ABM8NSF2</accession>
<dbReference type="RefSeq" id="WP_201643648.1">
    <property type="nucleotide sequence ID" value="NZ_CAJHCP010000007.1"/>
</dbReference>
<dbReference type="SUPFAM" id="SSF56059">
    <property type="entry name" value="Glutathione synthetase ATP-binding domain-like"/>
    <property type="match status" value="1"/>
</dbReference>